<dbReference type="PANTHER" id="PTHR43428">
    <property type="entry name" value="ARSENATE REDUCTASE"/>
    <property type="match status" value="1"/>
</dbReference>
<dbReference type="AlphaFoldDB" id="A0A8G2BJ92"/>
<evidence type="ECO:0000259" key="2">
    <source>
        <dbReference type="SMART" id="SM00226"/>
    </source>
</evidence>
<dbReference type="Pfam" id="PF01451">
    <property type="entry name" value="LMWPc"/>
    <property type="match status" value="1"/>
</dbReference>
<dbReference type="CDD" id="cd16345">
    <property type="entry name" value="LMWP_ArsC"/>
    <property type="match status" value="1"/>
</dbReference>
<evidence type="ECO:0000313" key="4">
    <source>
        <dbReference type="Proteomes" id="UP000198615"/>
    </source>
</evidence>
<dbReference type="InterPro" id="IPR023485">
    <property type="entry name" value="Ptyr_pPase"/>
</dbReference>
<feature type="domain" description="Phosphotyrosine protein phosphatase I" evidence="2">
    <location>
        <begin position="8"/>
        <end position="146"/>
    </location>
</feature>
<dbReference type="SMART" id="SM00226">
    <property type="entry name" value="LMWPc"/>
    <property type="match status" value="1"/>
</dbReference>
<reference evidence="3 4" key="1">
    <citation type="submission" date="2016-10" db="EMBL/GenBank/DDBJ databases">
        <authorList>
            <person name="Varghese N."/>
            <person name="Submissions S."/>
        </authorList>
    </citation>
    <scope>NUCLEOTIDE SEQUENCE [LARGE SCALE GENOMIC DNA]</scope>
    <source>
        <strain evidence="3 4">DSM 18839</strain>
    </source>
</reference>
<protein>
    <submittedName>
        <fullName evidence="3">Protein-tyrosine-phosphatase</fullName>
    </submittedName>
</protein>
<sequence length="175" mass="19425">MMTGQSRYNVLFLCTGNSARSIMAECILKRLDAERFDAFSAGSRPKGAVHPYAVDLLKHQNYPTDQLRSKDWDEFAGADAPVMDFVFTVCDDAAKEVCPVWPGQPMSAHWPVIDPAAIEGNEAEKRFAFAEAFRMIHTRLSIFVSLPIRSLDKLTLKKRLDDIGQTAASSELSGV</sequence>
<gene>
    <name evidence="3" type="ORF">SAMN05660686_03089</name>
</gene>
<dbReference type="InterPro" id="IPR036196">
    <property type="entry name" value="Ptyr_pPase_sf"/>
</dbReference>
<accession>A0A8G2BJ92</accession>
<evidence type="ECO:0000313" key="3">
    <source>
        <dbReference type="EMBL" id="SDG02486.1"/>
    </source>
</evidence>
<keyword evidence="1" id="KW-0059">Arsenical resistance</keyword>
<proteinExistence type="predicted"/>
<evidence type="ECO:0000256" key="1">
    <source>
        <dbReference type="ARBA" id="ARBA00022849"/>
    </source>
</evidence>
<dbReference type="RefSeq" id="WP_425441440.1">
    <property type="nucleotide sequence ID" value="NZ_FNBW01000009.1"/>
</dbReference>
<dbReference type="GO" id="GO:0046685">
    <property type="term" value="P:response to arsenic-containing substance"/>
    <property type="evidence" value="ECO:0007669"/>
    <property type="project" value="UniProtKB-KW"/>
</dbReference>
<dbReference type="EMBL" id="FNBW01000009">
    <property type="protein sequence ID" value="SDG02486.1"/>
    <property type="molecule type" value="Genomic_DNA"/>
</dbReference>
<dbReference type="SUPFAM" id="SSF52788">
    <property type="entry name" value="Phosphotyrosine protein phosphatases I"/>
    <property type="match status" value="1"/>
</dbReference>
<dbReference type="Proteomes" id="UP000198615">
    <property type="component" value="Unassembled WGS sequence"/>
</dbReference>
<organism evidence="3 4">
    <name type="scientific">Thalassobaculum litoreum DSM 18839</name>
    <dbReference type="NCBI Taxonomy" id="1123362"/>
    <lineage>
        <taxon>Bacteria</taxon>
        <taxon>Pseudomonadati</taxon>
        <taxon>Pseudomonadota</taxon>
        <taxon>Alphaproteobacteria</taxon>
        <taxon>Rhodospirillales</taxon>
        <taxon>Thalassobaculaceae</taxon>
        <taxon>Thalassobaculum</taxon>
    </lineage>
</organism>
<keyword evidence="4" id="KW-1185">Reference proteome</keyword>
<dbReference type="PANTHER" id="PTHR43428:SF1">
    <property type="entry name" value="ARSENATE REDUCTASE"/>
    <property type="match status" value="1"/>
</dbReference>
<comment type="caution">
    <text evidence="3">The sequence shown here is derived from an EMBL/GenBank/DDBJ whole genome shotgun (WGS) entry which is preliminary data.</text>
</comment>
<dbReference type="Gene3D" id="3.40.50.2300">
    <property type="match status" value="1"/>
</dbReference>
<name>A0A8G2BJ92_9PROT</name>